<dbReference type="OrthoDB" id="5340163at2759"/>
<accession>A0A8H5BJG8</accession>
<dbReference type="Pfam" id="PF14022">
    <property type="entry name" value="DUF4238"/>
    <property type="match status" value="1"/>
</dbReference>
<sequence length="623" mass="71361">MSTSTGNTKPKDQYQHYIPRFILRCFQDAQIQQRSKKQSQKDYYQARKTGVSNDTIAVYDLKTQVLEQRPIARTYGVINIYRDEQNPANVNHLEEALAKLENSAARSIREIQKAIEGGKGEVKLLRRELETIRKFLYIMHYRRAFQIPSYFDENDPDNVLMRDFYKTFRERHNLEGDAGVWLWGLKYILNTPHHKIVETGERLRDQYGGLSNMLKMLQEGVDPQFENFHALDYYLEADATFLAIWIAAKGQQFVVGTNSFGLFEGCFMGIPGLHYLHVVSPTIALVLRSNRLSPEVGLLQSKKGRQATVSLLAHVPTARPLNTYASFHPQRYPTMQLARAALEAYRRTSAAEKDTYTFFPSKLTIEQTQDFNLVLLSHLDMGSVTFASAGAMRASLKHQLQSTLPYIQESKYFLRPLLGLLSPDTVKLHIDDHPDLLAFLTTFNPSMVSAYDNAYMFYHLYTDHVDIYNRTSVEIHTMTARAIIKMKALLPASPTIERHIYFPSYNRQIVPTLTSADSTLFFNSIRCVVDILHVNTSGPTDDEDVLKYYAAIIGFTHWLAENHPSFLDDLLPDSLTIMSKPPGHRTRLVQVIKTVFFAIYRFFLSIIGFIARLFCLGTLFNTA</sequence>
<keyword evidence="1" id="KW-1133">Transmembrane helix</keyword>
<evidence type="ECO:0000313" key="3">
    <source>
        <dbReference type="Proteomes" id="UP000567179"/>
    </source>
</evidence>
<dbReference type="InterPro" id="IPR025332">
    <property type="entry name" value="DUF4238"/>
</dbReference>
<evidence type="ECO:0000256" key="1">
    <source>
        <dbReference type="SAM" id="Phobius"/>
    </source>
</evidence>
<keyword evidence="1" id="KW-0812">Transmembrane</keyword>
<name>A0A8H5BJG8_9AGAR</name>
<proteinExistence type="predicted"/>
<evidence type="ECO:0008006" key="4">
    <source>
        <dbReference type="Google" id="ProtNLM"/>
    </source>
</evidence>
<dbReference type="Proteomes" id="UP000567179">
    <property type="component" value="Unassembled WGS sequence"/>
</dbReference>
<protein>
    <recommendedName>
        <fullName evidence="4">DUF4238 domain-containing protein</fullName>
    </recommendedName>
</protein>
<organism evidence="2 3">
    <name type="scientific">Psilocybe cf. subviscida</name>
    <dbReference type="NCBI Taxonomy" id="2480587"/>
    <lineage>
        <taxon>Eukaryota</taxon>
        <taxon>Fungi</taxon>
        <taxon>Dikarya</taxon>
        <taxon>Basidiomycota</taxon>
        <taxon>Agaricomycotina</taxon>
        <taxon>Agaricomycetes</taxon>
        <taxon>Agaricomycetidae</taxon>
        <taxon>Agaricales</taxon>
        <taxon>Agaricineae</taxon>
        <taxon>Strophariaceae</taxon>
        <taxon>Psilocybe</taxon>
    </lineage>
</organism>
<gene>
    <name evidence="2" type="ORF">D9619_011378</name>
</gene>
<evidence type="ECO:0000313" key="2">
    <source>
        <dbReference type="EMBL" id="KAF5324392.1"/>
    </source>
</evidence>
<reference evidence="2 3" key="1">
    <citation type="journal article" date="2020" name="ISME J.">
        <title>Uncovering the hidden diversity of litter-decomposition mechanisms in mushroom-forming fungi.</title>
        <authorList>
            <person name="Floudas D."/>
            <person name="Bentzer J."/>
            <person name="Ahren D."/>
            <person name="Johansson T."/>
            <person name="Persson P."/>
            <person name="Tunlid A."/>
        </authorList>
    </citation>
    <scope>NUCLEOTIDE SEQUENCE [LARGE SCALE GENOMIC DNA]</scope>
    <source>
        <strain evidence="2 3">CBS 101986</strain>
    </source>
</reference>
<keyword evidence="3" id="KW-1185">Reference proteome</keyword>
<comment type="caution">
    <text evidence="2">The sequence shown here is derived from an EMBL/GenBank/DDBJ whole genome shotgun (WGS) entry which is preliminary data.</text>
</comment>
<keyword evidence="1" id="KW-0472">Membrane</keyword>
<dbReference type="EMBL" id="JAACJJ010000016">
    <property type="protein sequence ID" value="KAF5324392.1"/>
    <property type="molecule type" value="Genomic_DNA"/>
</dbReference>
<dbReference type="AlphaFoldDB" id="A0A8H5BJG8"/>
<feature type="transmembrane region" description="Helical" evidence="1">
    <location>
        <begin position="595"/>
        <end position="620"/>
    </location>
</feature>